<dbReference type="PANTHER" id="PTHR42990">
    <property type="entry name" value="ATPASE"/>
    <property type="match status" value="1"/>
</dbReference>
<reference evidence="2" key="1">
    <citation type="journal article" date="2014" name="Int. J. Syst. Evol. Microbiol.">
        <title>Complete genome sequence of Corynebacterium casei LMG S-19264T (=DSM 44701T), isolated from a smear-ripened cheese.</title>
        <authorList>
            <consortium name="US DOE Joint Genome Institute (JGI-PGF)"/>
            <person name="Walter F."/>
            <person name="Albersmeier A."/>
            <person name="Kalinowski J."/>
            <person name="Ruckert C."/>
        </authorList>
    </citation>
    <scope>NUCLEOTIDE SEQUENCE</scope>
    <source>
        <strain evidence="2">KCTC 23224</strain>
    </source>
</reference>
<evidence type="ECO:0000313" key="3">
    <source>
        <dbReference type="Proteomes" id="UP000642809"/>
    </source>
</evidence>
<dbReference type="Proteomes" id="UP000642809">
    <property type="component" value="Unassembled WGS sequence"/>
</dbReference>
<comment type="caution">
    <text evidence="2">The sequence shown here is derived from an EMBL/GenBank/DDBJ whole genome shotgun (WGS) entry which is preliminary data.</text>
</comment>
<dbReference type="InterPro" id="IPR027417">
    <property type="entry name" value="P-loop_NTPase"/>
</dbReference>
<feature type="domain" description="AAA" evidence="1">
    <location>
        <begin position="31"/>
        <end position="154"/>
    </location>
</feature>
<dbReference type="SUPFAM" id="SSF52540">
    <property type="entry name" value="P-loop containing nucleoside triphosphate hydrolases"/>
    <property type="match status" value="1"/>
</dbReference>
<dbReference type="AlphaFoldDB" id="A0A8J3CXS8"/>
<dbReference type="EMBL" id="BMYF01000014">
    <property type="protein sequence ID" value="GHB41799.1"/>
    <property type="molecule type" value="Genomic_DNA"/>
</dbReference>
<gene>
    <name evidence="2" type="ORF">GCM10008106_23490</name>
</gene>
<accession>A0A8J3CXS8</accession>
<sequence>MEELLLNSEQLIHEVSLDFKRYLFAQINWENRLIGIKGARGTGKTTLLLQRLKESQLPISQKAYFSLDDIYFSGNRLTDTVKTFYQQGGKLLVLDEVHKYPTWSQEIKNLYDRYRDLEIIFTGSSIIDIAKQEGDLSRRALMYELKGLSYREYLTYTYGLDLPSIELEKPLFEKESIRSNFPTDFKPLRYFQEYLKQGYYPYQSEDKLGYYQRIKQQTRLIVEYDMAELKGFDIRHAKKMLQLLFVVAQQVPFKPNINKLAEKTGIHRNSINNYLYFLEEARLLSLLQSSGNSTAILQKPEKIFLENTNLLYALSEESPAIGTVRELFFNNQVGVNHTISYPKAGDFLVDRKYIFEIGGKNKDAKQVSAIENSWLVKDDLEYPVGKSIPLWLFGFLY</sequence>
<name>A0A8J3CXS8_9BACT</name>
<reference evidence="2" key="2">
    <citation type="submission" date="2020-09" db="EMBL/GenBank/DDBJ databases">
        <authorList>
            <person name="Sun Q."/>
            <person name="Kim S."/>
        </authorList>
    </citation>
    <scope>NUCLEOTIDE SEQUENCE</scope>
    <source>
        <strain evidence="2">KCTC 23224</strain>
    </source>
</reference>
<evidence type="ECO:0000313" key="2">
    <source>
        <dbReference type="EMBL" id="GHB41799.1"/>
    </source>
</evidence>
<evidence type="ECO:0000259" key="1">
    <source>
        <dbReference type="Pfam" id="PF13173"/>
    </source>
</evidence>
<keyword evidence="3" id="KW-1185">Reference proteome</keyword>
<protein>
    <submittedName>
        <fullName evidence="2">ATPase AAA</fullName>
    </submittedName>
</protein>
<organism evidence="2 3">
    <name type="scientific">Mongoliitalea lutea</name>
    <dbReference type="NCBI Taxonomy" id="849756"/>
    <lineage>
        <taxon>Bacteria</taxon>
        <taxon>Pseudomonadati</taxon>
        <taxon>Bacteroidota</taxon>
        <taxon>Cytophagia</taxon>
        <taxon>Cytophagales</taxon>
        <taxon>Cyclobacteriaceae</taxon>
        <taxon>Mongoliitalea</taxon>
    </lineage>
</organism>
<proteinExistence type="predicted"/>
<dbReference type="RefSeq" id="WP_189582623.1">
    <property type="nucleotide sequence ID" value="NZ_BMYF01000014.1"/>
</dbReference>
<dbReference type="PANTHER" id="PTHR42990:SF1">
    <property type="entry name" value="AAA+ ATPASE DOMAIN-CONTAINING PROTEIN"/>
    <property type="match status" value="1"/>
</dbReference>
<dbReference type="Pfam" id="PF13173">
    <property type="entry name" value="AAA_14"/>
    <property type="match status" value="1"/>
</dbReference>
<dbReference type="InterPro" id="IPR041682">
    <property type="entry name" value="AAA_14"/>
</dbReference>